<feature type="region of interest" description="Disordered" evidence="1">
    <location>
        <begin position="77"/>
        <end position="103"/>
    </location>
</feature>
<comment type="caution">
    <text evidence="2">The sequence shown here is derived from an EMBL/GenBank/DDBJ whole genome shotgun (WGS) entry which is preliminary data.</text>
</comment>
<dbReference type="Proteomes" id="UP001274830">
    <property type="component" value="Unassembled WGS sequence"/>
</dbReference>
<dbReference type="EMBL" id="JAUTXT010000066">
    <property type="protein sequence ID" value="KAK3669974.1"/>
    <property type="molecule type" value="Genomic_DNA"/>
</dbReference>
<dbReference type="AlphaFoldDB" id="A0AAE0TMS1"/>
<evidence type="ECO:0000313" key="2">
    <source>
        <dbReference type="EMBL" id="KAK3669974.1"/>
    </source>
</evidence>
<feature type="compositionally biased region" description="Polar residues" evidence="1">
    <location>
        <begin position="78"/>
        <end position="93"/>
    </location>
</feature>
<reference evidence="2" key="1">
    <citation type="submission" date="2023-07" db="EMBL/GenBank/DDBJ databases">
        <title>Black Yeasts Isolated from many extreme environments.</title>
        <authorList>
            <person name="Coleine C."/>
            <person name="Stajich J.E."/>
            <person name="Selbmann L."/>
        </authorList>
    </citation>
    <scope>NUCLEOTIDE SEQUENCE</scope>
    <source>
        <strain evidence="2">CCFEE 5485</strain>
    </source>
</reference>
<proteinExistence type="predicted"/>
<feature type="region of interest" description="Disordered" evidence="1">
    <location>
        <begin position="1"/>
        <end position="47"/>
    </location>
</feature>
<keyword evidence="3" id="KW-1185">Reference proteome</keyword>
<feature type="region of interest" description="Disordered" evidence="1">
    <location>
        <begin position="466"/>
        <end position="485"/>
    </location>
</feature>
<protein>
    <submittedName>
        <fullName evidence="2">Uncharacterized protein</fullName>
    </submittedName>
</protein>
<feature type="compositionally biased region" description="Polar residues" evidence="1">
    <location>
        <begin position="35"/>
        <end position="47"/>
    </location>
</feature>
<feature type="compositionally biased region" description="Polar residues" evidence="1">
    <location>
        <begin position="588"/>
        <end position="598"/>
    </location>
</feature>
<sequence length="598" mass="65392">MTRRLTPCLPKPASTTSVNQNEDFHSSSDDEPQVSPRTKSRSTFGSGTKLSDFDFDLMIKHSLYRDELPAFKVKLKEQPSTASALPQPDTNMDQGADTPASAQPAGVRIMTAPSSTPATSTSALPQRIPMEQGGIPIRLGGMSMRNISAAQGLISAPTMGMPSPTFGPGYTRPYPNGVLFPPMPMLSQHMSTAYPPGLQSFTGAPSYPAAASPRDPAPIGLEQPSSDIRLNISDPINDKRYAVYLDFAMLRRRCPFLEYHDECYRNSLAPRVRYHSTLEAEWKANAGSQGHQWQISFEAPCNATSVCLQYAASGIMLPPVDLCDIFDTLVMASSWQMEELAMATYCHFVQEAMQLPCNELGQLLLLFAKAHSPDQRDCGDEARVAVNKAVASRATELLADPQLLEMLTTMGNEAVSRFTKVLAVQLERSRRSANRHMLQRNWQPNGRMEVDVASVALFKEVSCKASSGTLKESPESPAVGSRHSWETAEAVPWPVERGSSTSASASHVKPAPSSSSTPGALPRVSHTYGAALPSTISSSPHLSQPRFMPTASGSRRRHRFGRNDEGNDSEGELDHDHYPSRRSGYQKRGQQSCDKYRN</sequence>
<name>A0AAE0TMS1_9PEZI</name>
<feature type="region of interest" description="Disordered" evidence="1">
    <location>
        <begin position="496"/>
        <end position="598"/>
    </location>
</feature>
<gene>
    <name evidence="2" type="ORF">LTR78_010146</name>
</gene>
<organism evidence="2 3">
    <name type="scientific">Recurvomyces mirabilis</name>
    <dbReference type="NCBI Taxonomy" id="574656"/>
    <lineage>
        <taxon>Eukaryota</taxon>
        <taxon>Fungi</taxon>
        <taxon>Dikarya</taxon>
        <taxon>Ascomycota</taxon>
        <taxon>Pezizomycotina</taxon>
        <taxon>Dothideomycetes</taxon>
        <taxon>Dothideomycetidae</taxon>
        <taxon>Mycosphaerellales</taxon>
        <taxon>Teratosphaeriaceae</taxon>
        <taxon>Recurvomyces</taxon>
    </lineage>
</organism>
<evidence type="ECO:0000256" key="1">
    <source>
        <dbReference type="SAM" id="MobiDB-lite"/>
    </source>
</evidence>
<evidence type="ECO:0000313" key="3">
    <source>
        <dbReference type="Proteomes" id="UP001274830"/>
    </source>
</evidence>
<accession>A0AAE0TMS1</accession>